<dbReference type="Gene3D" id="1.25.40.380">
    <property type="entry name" value="Protein of unknown function DUF1810"/>
    <property type="match status" value="1"/>
</dbReference>
<dbReference type="Pfam" id="PF08837">
    <property type="entry name" value="DUF1810"/>
    <property type="match status" value="1"/>
</dbReference>
<dbReference type="Proteomes" id="UP000245680">
    <property type="component" value="Unassembled WGS sequence"/>
</dbReference>
<dbReference type="OrthoDB" id="9801870at2"/>
<protein>
    <submittedName>
        <fullName evidence="1">DUF1810 domain-containing protein</fullName>
    </submittedName>
</protein>
<accession>A0A2V2LH22</accession>
<reference evidence="1 2" key="1">
    <citation type="submission" date="2018-05" db="EMBL/GenBank/DDBJ databases">
        <title>Rhodobacteraceae gen. nov., sp. nov. isolated from sea water.</title>
        <authorList>
            <person name="Ren Y."/>
        </authorList>
    </citation>
    <scope>NUCLEOTIDE SEQUENCE [LARGE SCALE GENOMIC DNA]</scope>
    <source>
        <strain evidence="1 2">TG-679</strain>
    </source>
</reference>
<evidence type="ECO:0000313" key="2">
    <source>
        <dbReference type="Proteomes" id="UP000245680"/>
    </source>
</evidence>
<proteinExistence type="predicted"/>
<dbReference type="InterPro" id="IPR014937">
    <property type="entry name" value="DUF1810"/>
</dbReference>
<dbReference type="RefSeq" id="WP_109811859.1">
    <property type="nucleotide sequence ID" value="NZ_QGKU01000034.1"/>
</dbReference>
<keyword evidence="2" id="KW-1185">Reference proteome</keyword>
<sequence length="146" mass="15845">MSDLSFGHFVIAQEACWSEVLAELRAGRKTSHWMWFVFPQHVELGRSATARRFGLAGRAEARAYAADPVVGVRLRAALDAAMQSGERDPVRVFGHVDAMKLRSCLTLFAACADDPAPFRAGLTHFFGGEDDPATRDLLARAPGVSG</sequence>
<dbReference type="EMBL" id="QGKU01000034">
    <property type="protein sequence ID" value="PWR02546.1"/>
    <property type="molecule type" value="Genomic_DNA"/>
</dbReference>
<dbReference type="InterPro" id="IPR036287">
    <property type="entry name" value="Rv1873-like_sf"/>
</dbReference>
<evidence type="ECO:0000313" key="1">
    <source>
        <dbReference type="EMBL" id="PWR02546.1"/>
    </source>
</evidence>
<comment type="caution">
    <text evidence="1">The sequence shown here is derived from an EMBL/GenBank/DDBJ whole genome shotgun (WGS) entry which is preliminary data.</text>
</comment>
<name>A0A2V2LH22_9RHOB</name>
<dbReference type="SUPFAM" id="SSF140736">
    <property type="entry name" value="Rv1873-like"/>
    <property type="match status" value="1"/>
</dbReference>
<organism evidence="1 2">
    <name type="scientific">Meridianimarinicoccus roseus</name>
    <dbReference type="NCBI Taxonomy" id="2072018"/>
    <lineage>
        <taxon>Bacteria</taxon>
        <taxon>Pseudomonadati</taxon>
        <taxon>Pseudomonadota</taxon>
        <taxon>Alphaproteobacteria</taxon>
        <taxon>Rhodobacterales</taxon>
        <taxon>Paracoccaceae</taxon>
        <taxon>Meridianimarinicoccus</taxon>
    </lineage>
</organism>
<gene>
    <name evidence="1" type="ORF">DKT77_11170</name>
</gene>
<dbReference type="AlphaFoldDB" id="A0A2V2LH22"/>